<dbReference type="Gene3D" id="1.10.600.10">
    <property type="entry name" value="Farnesyl Diphosphate Synthase"/>
    <property type="match status" value="1"/>
</dbReference>
<evidence type="ECO:0000259" key="1">
    <source>
        <dbReference type="Pfam" id="PF03936"/>
    </source>
</evidence>
<dbReference type="GO" id="GO:0010333">
    <property type="term" value="F:terpene synthase activity"/>
    <property type="evidence" value="ECO:0007669"/>
    <property type="project" value="InterPro"/>
</dbReference>
<protein>
    <recommendedName>
        <fullName evidence="1">Terpene synthase metal-binding domain-containing protein</fullName>
    </recommendedName>
</protein>
<sequence length="68" mass="7813">MILVHSLFLVTNPITKEVLDSLTNCSHIIRWSATIIRWSATIIRLNDDLWTFSDEMKRGDVPNSINVT</sequence>
<proteinExistence type="predicted"/>
<keyword evidence="3" id="KW-1185">Reference proteome</keyword>
<feature type="domain" description="Terpene synthase metal-binding" evidence="1">
    <location>
        <begin position="1"/>
        <end position="67"/>
    </location>
</feature>
<dbReference type="EMBL" id="JBANQN010000009">
    <property type="protein sequence ID" value="KAK6779755.1"/>
    <property type="molecule type" value="Genomic_DNA"/>
</dbReference>
<dbReference type="AlphaFoldDB" id="A0AAN8Y4S6"/>
<organism evidence="2 3">
    <name type="scientific">Solanum bulbocastanum</name>
    <name type="common">Wild potato</name>
    <dbReference type="NCBI Taxonomy" id="147425"/>
    <lineage>
        <taxon>Eukaryota</taxon>
        <taxon>Viridiplantae</taxon>
        <taxon>Streptophyta</taxon>
        <taxon>Embryophyta</taxon>
        <taxon>Tracheophyta</taxon>
        <taxon>Spermatophyta</taxon>
        <taxon>Magnoliopsida</taxon>
        <taxon>eudicotyledons</taxon>
        <taxon>Gunneridae</taxon>
        <taxon>Pentapetalae</taxon>
        <taxon>asterids</taxon>
        <taxon>lamiids</taxon>
        <taxon>Solanales</taxon>
        <taxon>Solanaceae</taxon>
        <taxon>Solanoideae</taxon>
        <taxon>Solaneae</taxon>
        <taxon>Solanum</taxon>
    </lineage>
</organism>
<dbReference type="Pfam" id="PF03936">
    <property type="entry name" value="Terpene_synth_C"/>
    <property type="match status" value="1"/>
</dbReference>
<evidence type="ECO:0000313" key="2">
    <source>
        <dbReference type="EMBL" id="KAK6779755.1"/>
    </source>
</evidence>
<gene>
    <name evidence="2" type="ORF">RDI58_021939</name>
</gene>
<comment type="caution">
    <text evidence="2">The sequence shown here is derived from an EMBL/GenBank/DDBJ whole genome shotgun (WGS) entry which is preliminary data.</text>
</comment>
<reference evidence="2 3" key="1">
    <citation type="submission" date="2024-02" db="EMBL/GenBank/DDBJ databases">
        <title>de novo genome assembly of Solanum bulbocastanum strain 11H21.</title>
        <authorList>
            <person name="Hosaka A.J."/>
        </authorList>
    </citation>
    <scope>NUCLEOTIDE SEQUENCE [LARGE SCALE GENOMIC DNA]</scope>
    <source>
        <tissue evidence="2">Young leaves</tissue>
    </source>
</reference>
<dbReference type="SUPFAM" id="SSF48576">
    <property type="entry name" value="Terpenoid synthases"/>
    <property type="match status" value="1"/>
</dbReference>
<name>A0AAN8Y4S6_SOLBU</name>
<dbReference type="Proteomes" id="UP001371456">
    <property type="component" value="Unassembled WGS sequence"/>
</dbReference>
<dbReference type="InterPro" id="IPR005630">
    <property type="entry name" value="Terpene_synthase_metal-bd"/>
</dbReference>
<accession>A0AAN8Y4S6</accession>
<dbReference type="GO" id="GO:0000287">
    <property type="term" value="F:magnesium ion binding"/>
    <property type="evidence" value="ECO:0007669"/>
    <property type="project" value="InterPro"/>
</dbReference>
<dbReference type="InterPro" id="IPR008949">
    <property type="entry name" value="Isoprenoid_synthase_dom_sf"/>
</dbReference>
<evidence type="ECO:0000313" key="3">
    <source>
        <dbReference type="Proteomes" id="UP001371456"/>
    </source>
</evidence>